<reference evidence="1" key="1">
    <citation type="submission" date="2018-02" db="EMBL/GenBank/DDBJ databases">
        <title>Rhizophora mucronata_Transcriptome.</title>
        <authorList>
            <person name="Meera S.P."/>
            <person name="Sreeshan A."/>
            <person name="Augustine A."/>
        </authorList>
    </citation>
    <scope>NUCLEOTIDE SEQUENCE</scope>
    <source>
        <tissue evidence="1">Leaf</tissue>
    </source>
</reference>
<sequence>MSTCNAKKSCYQKVPQDNSFRNKIHTCPISRSYAYKFKQQLKLEL</sequence>
<name>A0A2P2NIH7_RHIMU</name>
<accession>A0A2P2NIH7</accession>
<dbReference type="AlphaFoldDB" id="A0A2P2NIH7"/>
<organism evidence="1">
    <name type="scientific">Rhizophora mucronata</name>
    <name type="common">Asiatic mangrove</name>
    <dbReference type="NCBI Taxonomy" id="61149"/>
    <lineage>
        <taxon>Eukaryota</taxon>
        <taxon>Viridiplantae</taxon>
        <taxon>Streptophyta</taxon>
        <taxon>Embryophyta</taxon>
        <taxon>Tracheophyta</taxon>
        <taxon>Spermatophyta</taxon>
        <taxon>Magnoliopsida</taxon>
        <taxon>eudicotyledons</taxon>
        <taxon>Gunneridae</taxon>
        <taxon>Pentapetalae</taxon>
        <taxon>rosids</taxon>
        <taxon>fabids</taxon>
        <taxon>Malpighiales</taxon>
        <taxon>Rhizophoraceae</taxon>
        <taxon>Rhizophora</taxon>
    </lineage>
</organism>
<protein>
    <submittedName>
        <fullName evidence="1">Uncharacterized protein</fullName>
    </submittedName>
</protein>
<dbReference type="EMBL" id="GGEC01061785">
    <property type="protein sequence ID" value="MBX42269.1"/>
    <property type="molecule type" value="Transcribed_RNA"/>
</dbReference>
<proteinExistence type="predicted"/>
<evidence type="ECO:0000313" key="1">
    <source>
        <dbReference type="EMBL" id="MBX42269.1"/>
    </source>
</evidence>